<feature type="transmembrane region" description="Helical" evidence="7">
    <location>
        <begin position="55"/>
        <end position="77"/>
    </location>
</feature>
<organism evidence="9 10">
    <name type="scientific">Rhodobium orientis</name>
    <dbReference type="NCBI Taxonomy" id="34017"/>
    <lineage>
        <taxon>Bacteria</taxon>
        <taxon>Pseudomonadati</taxon>
        <taxon>Pseudomonadota</taxon>
        <taxon>Alphaproteobacteria</taxon>
        <taxon>Hyphomicrobiales</taxon>
        <taxon>Rhodobiaceae</taxon>
        <taxon>Rhodobium</taxon>
    </lineage>
</organism>
<evidence type="ECO:0000313" key="10">
    <source>
        <dbReference type="Proteomes" id="UP000249299"/>
    </source>
</evidence>
<keyword evidence="6 7" id="KW-0472">Membrane</keyword>
<evidence type="ECO:0000259" key="8">
    <source>
        <dbReference type="Pfam" id="PF02683"/>
    </source>
</evidence>
<sequence length="263" mass="28346">MGFDVTYLGAFVGGLIAFVSPCVLPIVPLYLCYVAGVSLDELTSEEDIAVSRRKVMTSVILFVLGFSTIFTLMGATATALGQMVQAYRSWFEIAAGVIIVVMGLHFLGLFRIGFLSREARLNVNTGQATYIGAYLIGLAFGFAWSPCVGPVLATILSLAADRAAVWEGVFLLALFSAGLGIPFILAGFFTDRFLGLMKGVRRYMGVIEKVVGVFLVCVGVLFLTGDFFMWSAQAGAWMLDTFPGMQKFEENMLDLLGSGRQGA</sequence>
<keyword evidence="10" id="KW-1185">Reference proteome</keyword>
<dbReference type="GO" id="GO:0016020">
    <property type="term" value="C:membrane"/>
    <property type="evidence" value="ECO:0007669"/>
    <property type="project" value="UniProtKB-SubCell"/>
</dbReference>
<reference evidence="9 10" key="1">
    <citation type="submission" date="2017-07" db="EMBL/GenBank/DDBJ databases">
        <title>Draft Genome Sequences of Select Purple Nonsulfur Bacteria.</title>
        <authorList>
            <person name="Lasarre B."/>
            <person name="Mckinlay J.B."/>
        </authorList>
    </citation>
    <scope>NUCLEOTIDE SEQUENCE [LARGE SCALE GENOMIC DNA]</scope>
    <source>
        <strain evidence="9 10">DSM 11290</strain>
    </source>
</reference>
<accession>A0A327JVL4</accession>
<evidence type="ECO:0000313" key="9">
    <source>
        <dbReference type="EMBL" id="RAI28962.1"/>
    </source>
</evidence>
<dbReference type="Proteomes" id="UP000249299">
    <property type="component" value="Unassembled WGS sequence"/>
</dbReference>
<dbReference type="EMBL" id="NPEV01000006">
    <property type="protein sequence ID" value="RAI28962.1"/>
    <property type="molecule type" value="Genomic_DNA"/>
</dbReference>
<dbReference type="Pfam" id="PF02683">
    <property type="entry name" value="DsbD_TM"/>
    <property type="match status" value="1"/>
</dbReference>
<evidence type="ECO:0000256" key="7">
    <source>
        <dbReference type="SAM" id="Phobius"/>
    </source>
</evidence>
<evidence type="ECO:0000256" key="1">
    <source>
        <dbReference type="ARBA" id="ARBA00004141"/>
    </source>
</evidence>
<evidence type="ECO:0000256" key="2">
    <source>
        <dbReference type="ARBA" id="ARBA00006143"/>
    </source>
</evidence>
<gene>
    <name evidence="9" type="ORF">CH339_04550</name>
</gene>
<evidence type="ECO:0000256" key="3">
    <source>
        <dbReference type="ARBA" id="ARBA00022692"/>
    </source>
</evidence>
<comment type="similarity">
    <text evidence="2">Belongs to the DsbD family.</text>
</comment>
<feature type="transmembrane region" description="Helical" evidence="7">
    <location>
        <begin position="131"/>
        <end position="156"/>
    </location>
</feature>
<dbReference type="OrthoDB" id="9803065at2"/>
<feature type="domain" description="Cytochrome C biogenesis protein transmembrane" evidence="8">
    <location>
        <begin position="7"/>
        <end position="223"/>
    </location>
</feature>
<name>A0A327JVL4_9HYPH</name>
<dbReference type="AlphaFoldDB" id="A0A327JVL4"/>
<feature type="transmembrane region" description="Helical" evidence="7">
    <location>
        <begin position="89"/>
        <end position="110"/>
    </location>
</feature>
<dbReference type="InterPro" id="IPR003834">
    <property type="entry name" value="Cyt_c_assmbl_TM_dom"/>
</dbReference>
<keyword evidence="5 7" id="KW-1133">Transmembrane helix</keyword>
<dbReference type="PANTHER" id="PTHR31272">
    <property type="entry name" value="CYTOCHROME C-TYPE BIOGENESIS PROTEIN HI_1454-RELATED"/>
    <property type="match status" value="1"/>
</dbReference>
<evidence type="ECO:0000256" key="6">
    <source>
        <dbReference type="ARBA" id="ARBA00023136"/>
    </source>
</evidence>
<comment type="subcellular location">
    <subcellularLocation>
        <location evidence="1">Membrane</location>
        <topology evidence="1">Multi-pass membrane protein</topology>
    </subcellularLocation>
</comment>
<dbReference type="InterPro" id="IPR051790">
    <property type="entry name" value="Cytochrome_c-biogenesis_DsbD"/>
</dbReference>
<dbReference type="PANTHER" id="PTHR31272:SF4">
    <property type="entry name" value="CYTOCHROME C-TYPE BIOGENESIS PROTEIN HI_1454-RELATED"/>
    <property type="match status" value="1"/>
</dbReference>
<feature type="transmembrane region" description="Helical" evidence="7">
    <location>
        <begin position="168"/>
        <end position="189"/>
    </location>
</feature>
<feature type="transmembrane region" description="Helical" evidence="7">
    <location>
        <begin position="210"/>
        <end position="230"/>
    </location>
</feature>
<protein>
    <recommendedName>
        <fullName evidence="8">Cytochrome C biogenesis protein transmembrane domain-containing protein</fullName>
    </recommendedName>
</protein>
<feature type="transmembrane region" description="Helical" evidence="7">
    <location>
        <begin position="6"/>
        <end position="34"/>
    </location>
</feature>
<evidence type="ECO:0000256" key="5">
    <source>
        <dbReference type="ARBA" id="ARBA00022989"/>
    </source>
</evidence>
<evidence type="ECO:0000256" key="4">
    <source>
        <dbReference type="ARBA" id="ARBA00022748"/>
    </source>
</evidence>
<dbReference type="GO" id="GO:0017004">
    <property type="term" value="P:cytochrome complex assembly"/>
    <property type="evidence" value="ECO:0007669"/>
    <property type="project" value="UniProtKB-KW"/>
</dbReference>
<proteinExistence type="inferred from homology"/>
<dbReference type="RefSeq" id="WP_111433102.1">
    <property type="nucleotide sequence ID" value="NZ_JACIGG010000004.1"/>
</dbReference>
<comment type="caution">
    <text evidence="9">The sequence shown here is derived from an EMBL/GenBank/DDBJ whole genome shotgun (WGS) entry which is preliminary data.</text>
</comment>
<keyword evidence="4" id="KW-0201">Cytochrome c-type biogenesis</keyword>
<keyword evidence="3 7" id="KW-0812">Transmembrane</keyword>